<feature type="compositionally biased region" description="Polar residues" evidence="1">
    <location>
        <begin position="67"/>
        <end position="80"/>
    </location>
</feature>
<evidence type="ECO:0000256" key="1">
    <source>
        <dbReference type="SAM" id="MobiDB-lite"/>
    </source>
</evidence>
<evidence type="ECO:0000313" key="4">
    <source>
        <dbReference type="EMBL" id="CAF4258460.1"/>
    </source>
</evidence>
<dbReference type="EMBL" id="CAJNOQ010011081">
    <property type="protein sequence ID" value="CAF1268221.1"/>
    <property type="molecule type" value="Genomic_DNA"/>
</dbReference>
<dbReference type="AlphaFoldDB" id="A0A815BB35"/>
<protein>
    <submittedName>
        <fullName evidence="2">Uncharacterized protein</fullName>
    </submittedName>
</protein>
<evidence type="ECO:0000313" key="5">
    <source>
        <dbReference type="Proteomes" id="UP000663829"/>
    </source>
</evidence>
<dbReference type="Proteomes" id="UP000663829">
    <property type="component" value="Unassembled WGS sequence"/>
</dbReference>
<accession>A0A815BB35</accession>
<organism evidence="2 5">
    <name type="scientific">Didymodactylos carnosus</name>
    <dbReference type="NCBI Taxonomy" id="1234261"/>
    <lineage>
        <taxon>Eukaryota</taxon>
        <taxon>Metazoa</taxon>
        <taxon>Spiralia</taxon>
        <taxon>Gnathifera</taxon>
        <taxon>Rotifera</taxon>
        <taxon>Eurotatoria</taxon>
        <taxon>Bdelloidea</taxon>
        <taxon>Philodinida</taxon>
        <taxon>Philodinidae</taxon>
        <taxon>Didymodactylos</taxon>
    </lineage>
</organism>
<comment type="caution">
    <text evidence="2">The sequence shown here is derived from an EMBL/GenBank/DDBJ whole genome shotgun (WGS) entry which is preliminary data.</text>
</comment>
<sequence length="93" mass="10559">KTTTVSCTINRSKKDRSTGPGHSSHRRTSASTDRSIRPDHSAQSEAFDPRPRSRATDRSFRSDHFHPSTNPGEGTRTVTGSHREQYKYHHKSR</sequence>
<dbReference type="EMBL" id="CAJOBC010021979">
    <property type="protein sequence ID" value="CAF4053497.1"/>
    <property type="molecule type" value="Genomic_DNA"/>
</dbReference>
<feature type="region of interest" description="Disordered" evidence="1">
    <location>
        <begin position="1"/>
        <end position="93"/>
    </location>
</feature>
<reference evidence="2" key="1">
    <citation type="submission" date="2021-02" db="EMBL/GenBank/DDBJ databases">
        <authorList>
            <person name="Nowell W R."/>
        </authorList>
    </citation>
    <scope>NUCLEOTIDE SEQUENCE</scope>
</reference>
<feature type="non-terminal residue" evidence="2">
    <location>
        <position position="1"/>
    </location>
</feature>
<feature type="compositionally biased region" description="Polar residues" evidence="1">
    <location>
        <begin position="1"/>
        <end position="10"/>
    </location>
</feature>
<evidence type="ECO:0000313" key="2">
    <source>
        <dbReference type="EMBL" id="CAF1268221.1"/>
    </source>
</evidence>
<dbReference type="Proteomes" id="UP000681722">
    <property type="component" value="Unassembled WGS sequence"/>
</dbReference>
<gene>
    <name evidence="2" type="ORF">GPM918_LOCUS26947</name>
    <name evidence="3" type="ORF">SRO942_LOCUS27188</name>
    <name evidence="4" type="ORF">TMI583_LOCUS36416</name>
</gene>
<dbReference type="EMBL" id="CAJOBA010052782">
    <property type="protein sequence ID" value="CAF4258460.1"/>
    <property type="molecule type" value="Genomic_DNA"/>
</dbReference>
<keyword evidence="5" id="KW-1185">Reference proteome</keyword>
<proteinExistence type="predicted"/>
<evidence type="ECO:0000313" key="3">
    <source>
        <dbReference type="EMBL" id="CAF4053497.1"/>
    </source>
</evidence>
<name>A0A815BB35_9BILA</name>
<dbReference type="Proteomes" id="UP000682733">
    <property type="component" value="Unassembled WGS sequence"/>
</dbReference>
<feature type="compositionally biased region" description="Basic and acidic residues" evidence="1">
    <location>
        <begin position="34"/>
        <end position="66"/>
    </location>
</feature>